<feature type="compositionally biased region" description="Polar residues" evidence="3">
    <location>
        <begin position="152"/>
        <end position="167"/>
    </location>
</feature>
<feature type="compositionally biased region" description="Low complexity" evidence="3">
    <location>
        <begin position="168"/>
        <end position="184"/>
    </location>
</feature>
<dbReference type="GO" id="GO:0004864">
    <property type="term" value="F:protein phosphatase inhibitor activity"/>
    <property type="evidence" value="ECO:0007669"/>
    <property type="project" value="TreeGrafter"/>
</dbReference>
<protein>
    <recommendedName>
        <fullName evidence="5">Endosulphine</fullName>
    </recommendedName>
</protein>
<evidence type="ECO:0000313" key="4">
    <source>
        <dbReference type="EMBL" id="SPD31900.1"/>
    </source>
</evidence>
<organism evidence="4">
    <name type="scientific">Fagus sylvatica</name>
    <name type="common">Beechnut</name>
    <dbReference type="NCBI Taxonomy" id="28930"/>
    <lineage>
        <taxon>Eukaryota</taxon>
        <taxon>Viridiplantae</taxon>
        <taxon>Streptophyta</taxon>
        <taxon>Embryophyta</taxon>
        <taxon>Tracheophyta</taxon>
        <taxon>Spermatophyta</taxon>
        <taxon>Magnoliopsida</taxon>
        <taxon>eudicotyledons</taxon>
        <taxon>Gunneridae</taxon>
        <taxon>Pentapetalae</taxon>
        <taxon>rosids</taxon>
        <taxon>fabids</taxon>
        <taxon>Fagales</taxon>
        <taxon>Fagaceae</taxon>
        <taxon>Fagus</taxon>
    </lineage>
</organism>
<sequence>MSGANIEDIKEQELTDNTLKNQVDVDSSVDDLTGLDNNEENPMPSPQQEEEIVRKKYGGLLPRKPPLISKDHERAFFDSADWALGKQGAQKPKGPLEALRPKLQFSVCHHFNNALSPSSSCLYYTHQPTPHQQVRSRRSAYAPADDGGEVDGSNNHTISSEDQSCTLDGSDNNNDTSSDGGNNNKIASDDQKCHE</sequence>
<dbReference type="GO" id="GO:0005737">
    <property type="term" value="C:cytoplasm"/>
    <property type="evidence" value="ECO:0007669"/>
    <property type="project" value="TreeGrafter"/>
</dbReference>
<feature type="region of interest" description="Disordered" evidence="3">
    <location>
        <begin position="1"/>
        <end position="50"/>
    </location>
</feature>
<dbReference type="InterPro" id="IPR006760">
    <property type="entry name" value="Endosulphine"/>
</dbReference>
<dbReference type="PANTHER" id="PTHR10358">
    <property type="entry name" value="ENDOSULFINE"/>
    <property type="match status" value="1"/>
</dbReference>
<accession>A0A2N9J5V3</accession>
<feature type="compositionally biased region" description="Polar residues" evidence="3">
    <location>
        <begin position="15"/>
        <end position="25"/>
    </location>
</feature>
<reference evidence="4" key="1">
    <citation type="submission" date="2018-02" db="EMBL/GenBank/DDBJ databases">
        <authorList>
            <person name="Cohen D.B."/>
            <person name="Kent A.D."/>
        </authorList>
    </citation>
    <scope>NUCLEOTIDE SEQUENCE</scope>
</reference>
<proteinExistence type="inferred from homology"/>
<feature type="region of interest" description="Disordered" evidence="3">
    <location>
        <begin position="126"/>
        <end position="195"/>
    </location>
</feature>
<evidence type="ECO:0000256" key="2">
    <source>
        <dbReference type="RuleBase" id="RU363120"/>
    </source>
</evidence>
<dbReference type="AlphaFoldDB" id="A0A2N9J5V3"/>
<comment type="similarity">
    <text evidence="1 2">Belongs to the endosulfine family.</text>
</comment>
<name>A0A2N9J5V3_FAGSY</name>
<evidence type="ECO:0008006" key="5">
    <source>
        <dbReference type="Google" id="ProtNLM"/>
    </source>
</evidence>
<dbReference type="Pfam" id="PF04667">
    <property type="entry name" value="Endosulfine"/>
    <property type="match status" value="1"/>
</dbReference>
<gene>
    <name evidence="4" type="ORF">FSB_LOCUS59782</name>
</gene>
<dbReference type="PANTHER" id="PTHR10358:SF6">
    <property type="entry name" value="ENDOSULFINE, ISOFORM A"/>
    <property type="match status" value="1"/>
</dbReference>
<dbReference type="EMBL" id="OIVN01006381">
    <property type="protein sequence ID" value="SPD31900.1"/>
    <property type="molecule type" value="Genomic_DNA"/>
</dbReference>
<evidence type="ECO:0000256" key="1">
    <source>
        <dbReference type="ARBA" id="ARBA00010520"/>
    </source>
</evidence>
<evidence type="ECO:0000256" key="3">
    <source>
        <dbReference type="SAM" id="MobiDB-lite"/>
    </source>
</evidence>